<keyword evidence="3" id="KW-1185">Reference proteome</keyword>
<dbReference type="EMBL" id="JAZAVJ010000070">
    <property type="protein sequence ID" value="KAK7416337.1"/>
    <property type="molecule type" value="Genomic_DNA"/>
</dbReference>
<feature type="region of interest" description="Disordered" evidence="1">
    <location>
        <begin position="1"/>
        <end position="27"/>
    </location>
</feature>
<dbReference type="Proteomes" id="UP001498476">
    <property type="component" value="Unassembled WGS sequence"/>
</dbReference>
<comment type="caution">
    <text evidence="2">The sequence shown here is derived from an EMBL/GenBank/DDBJ whole genome shotgun (WGS) entry which is preliminary data.</text>
</comment>
<evidence type="ECO:0000313" key="3">
    <source>
        <dbReference type="Proteomes" id="UP001498476"/>
    </source>
</evidence>
<protein>
    <submittedName>
        <fullName evidence="2">Uncharacterized protein</fullName>
    </submittedName>
</protein>
<sequence length="206" mass="22344">MVLKRKRSVSEVLSSPSSSVSSFNSPPHNTAALNNPFASIDMTPIHLHSRTLKRFRNSRPSEDEVHQRTLNMLYSAQHLSQDVDTMPAPEQQQEITQPETKQQSLHRFWNISSVPASSVSNQSVEQPTMTPSTCDDCGVGIAGGNGDEMNVDGCGVEDHSCGACGKHVCFSCSVSNLGEQRRCLHCAGRKVWVGGLGWTTTGVSVC</sequence>
<gene>
    <name evidence="2" type="ORF">QQX98_005282</name>
</gene>
<reference evidence="2 3" key="1">
    <citation type="journal article" date="2025" name="Microbiol. Resour. Announc.">
        <title>Draft genome sequences for Neonectria magnoliae and Neonectria punicea, canker pathogens of Liriodendron tulipifera and Acer saccharum in West Virginia.</title>
        <authorList>
            <person name="Petronek H.M."/>
            <person name="Kasson M.T."/>
            <person name="Metheny A.M."/>
            <person name="Stauder C.M."/>
            <person name="Lovett B."/>
            <person name="Lynch S.C."/>
            <person name="Garnas J.R."/>
            <person name="Kasson L.R."/>
            <person name="Stajich J.E."/>
        </authorList>
    </citation>
    <scope>NUCLEOTIDE SEQUENCE [LARGE SCALE GENOMIC DNA]</scope>
    <source>
        <strain evidence="2 3">NRRL 64653</strain>
    </source>
</reference>
<feature type="compositionally biased region" description="Low complexity" evidence="1">
    <location>
        <begin position="10"/>
        <end position="27"/>
    </location>
</feature>
<accession>A0ABR1H5F3</accession>
<evidence type="ECO:0000313" key="2">
    <source>
        <dbReference type="EMBL" id="KAK7416337.1"/>
    </source>
</evidence>
<evidence type="ECO:0000256" key="1">
    <source>
        <dbReference type="SAM" id="MobiDB-lite"/>
    </source>
</evidence>
<proteinExistence type="predicted"/>
<name>A0ABR1H5F3_9HYPO</name>
<organism evidence="2 3">
    <name type="scientific">Neonectria punicea</name>
    <dbReference type="NCBI Taxonomy" id="979145"/>
    <lineage>
        <taxon>Eukaryota</taxon>
        <taxon>Fungi</taxon>
        <taxon>Dikarya</taxon>
        <taxon>Ascomycota</taxon>
        <taxon>Pezizomycotina</taxon>
        <taxon>Sordariomycetes</taxon>
        <taxon>Hypocreomycetidae</taxon>
        <taxon>Hypocreales</taxon>
        <taxon>Nectriaceae</taxon>
        <taxon>Neonectria</taxon>
    </lineage>
</organism>